<feature type="domain" description="Peptidase S9 prolyl oligopeptidase catalytic" evidence="8">
    <location>
        <begin position="540"/>
        <end position="757"/>
    </location>
</feature>
<dbReference type="InterPro" id="IPR023302">
    <property type="entry name" value="Pept_S9A_N"/>
</dbReference>
<evidence type="ECO:0000256" key="7">
    <source>
        <dbReference type="SAM" id="Phobius"/>
    </source>
</evidence>
<dbReference type="GO" id="GO:0006508">
    <property type="term" value="P:proteolysis"/>
    <property type="evidence" value="ECO:0007669"/>
    <property type="project" value="UniProtKB-KW"/>
</dbReference>
<reference evidence="11" key="1">
    <citation type="journal article" date="2014" name="Science">
        <title>Ancient hybridizations among the ancestral genomes of bread wheat.</title>
        <authorList>
            <consortium name="International Wheat Genome Sequencing Consortium,"/>
            <person name="Marcussen T."/>
            <person name="Sandve S.R."/>
            <person name="Heier L."/>
            <person name="Spannagl M."/>
            <person name="Pfeifer M."/>
            <person name="Jakobsen K.S."/>
            <person name="Wulff B.B."/>
            <person name="Steuernagel B."/>
            <person name="Mayer K.F."/>
            <person name="Olsen O.A."/>
        </authorList>
    </citation>
    <scope>NUCLEOTIDE SEQUENCE [LARGE SCALE GENOMIC DNA]</scope>
    <source>
        <strain evidence="11">cv. AL8/78</strain>
    </source>
</reference>
<dbReference type="PANTHER" id="PTHR42881">
    <property type="entry name" value="PROLYL ENDOPEPTIDASE"/>
    <property type="match status" value="1"/>
</dbReference>
<keyword evidence="7" id="KW-0472">Membrane</keyword>
<dbReference type="InterPro" id="IPR001375">
    <property type="entry name" value="Peptidase_S9_cat"/>
</dbReference>
<dbReference type="InterPro" id="IPR029058">
    <property type="entry name" value="AB_hydrolase_fold"/>
</dbReference>
<evidence type="ECO:0000256" key="1">
    <source>
        <dbReference type="ARBA" id="ARBA00001070"/>
    </source>
</evidence>
<dbReference type="Pfam" id="PF02897">
    <property type="entry name" value="Peptidase_S9_N"/>
    <property type="match status" value="1"/>
</dbReference>
<dbReference type="AlphaFoldDB" id="A0A453CNE7"/>
<comment type="catalytic activity">
    <reaction evidence="1">
        <text>Hydrolysis of Pro-|-Xaa &gt;&gt; Ala-|-Xaa in oligopeptides.</text>
        <dbReference type="EC" id="3.4.21.26"/>
    </reaction>
</comment>
<keyword evidence="7" id="KW-1133">Transmembrane helix</keyword>
<dbReference type="STRING" id="200361.A0A453CNE7"/>
<dbReference type="Gene3D" id="2.130.10.120">
    <property type="entry name" value="Prolyl oligopeptidase, N-terminal domain"/>
    <property type="match status" value="1"/>
</dbReference>
<dbReference type="GO" id="GO:0004252">
    <property type="term" value="F:serine-type endopeptidase activity"/>
    <property type="evidence" value="ECO:0007669"/>
    <property type="project" value="UniProtKB-UniRule"/>
</dbReference>
<protein>
    <recommendedName>
        <fullName evidence="6">Prolyl endopeptidase</fullName>
        <ecNumber evidence="6">3.4.21.-</ecNumber>
    </recommendedName>
</protein>
<keyword evidence="7" id="KW-0812">Transmembrane</keyword>
<comment type="similarity">
    <text evidence="2 6">Belongs to the peptidase S9A family.</text>
</comment>
<reference evidence="10" key="3">
    <citation type="journal article" date="2017" name="Nature">
        <title>Genome sequence of the progenitor of the wheat D genome Aegilops tauschii.</title>
        <authorList>
            <person name="Luo M.C."/>
            <person name="Gu Y.Q."/>
            <person name="Puiu D."/>
            <person name="Wang H."/>
            <person name="Twardziok S.O."/>
            <person name="Deal K.R."/>
            <person name="Huo N."/>
            <person name="Zhu T."/>
            <person name="Wang L."/>
            <person name="Wang Y."/>
            <person name="McGuire P.E."/>
            <person name="Liu S."/>
            <person name="Long H."/>
            <person name="Ramasamy R.K."/>
            <person name="Rodriguez J.C."/>
            <person name="Van S.L."/>
            <person name="Yuan L."/>
            <person name="Wang Z."/>
            <person name="Xia Z."/>
            <person name="Xiao L."/>
            <person name="Anderson O.D."/>
            <person name="Ouyang S."/>
            <person name="Liang Y."/>
            <person name="Zimin A.V."/>
            <person name="Pertea G."/>
            <person name="Qi P."/>
            <person name="Bennetzen J.L."/>
            <person name="Dai X."/>
            <person name="Dawson M.W."/>
            <person name="Muller H.G."/>
            <person name="Kugler K."/>
            <person name="Rivarola-Duarte L."/>
            <person name="Spannagl M."/>
            <person name="Mayer K.F.X."/>
            <person name="Lu F.H."/>
            <person name="Bevan M.W."/>
            <person name="Leroy P."/>
            <person name="Li P."/>
            <person name="You F.M."/>
            <person name="Sun Q."/>
            <person name="Liu Z."/>
            <person name="Lyons E."/>
            <person name="Wicker T."/>
            <person name="Salzberg S.L."/>
            <person name="Devos K.M."/>
            <person name="Dvorak J."/>
        </authorList>
    </citation>
    <scope>NUCLEOTIDE SEQUENCE [LARGE SCALE GENOMIC DNA]</scope>
    <source>
        <strain evidence="10">cv. AL8/78</strain>
    </source>
</reference>
<evidence type="ECO:0000256" key="2">
    <source>
        <dbReference type="ARBA" id="ARBA00005228"/>
    </source>
</evidence>
<dbReference type="SUPFAM" id="SSF53474">
    <property type="entry name" value="alpha/beta-Hydrolases"/>
    <property type="match status" value="1"/>
</dbReference>
<evidence type="ECO:0000259" key="8">
    <source>
        <dbReference type="Pfam" id="PF00326"/>
    </source>
</evidence>
<feature type="transmembrane region" description="Helical" evidence="7">
    <location>
        <begin position="761"/>
        <end position="786"/>
    </location>
</feature>
<dbReference type="PANTHER" id="PTHR42881:SF1">
    <property type="entry name" value="PROLYL ENDOPEPTIDASE"/>
    <property type="match status" value="1"/>
</dbReference>
<dbReference type="FunFam" id="2.130.10.120:FF:000001">
    <property type="entry name" value="Prolyl endopeptidase"/>
    <property type="match status" value="1"/>
</dbReference>
<dbReference type="SUPFAM" id="SSF50993">
    <property type="entry name" value="Peptidase/esterase 'gauge' domain"/>
    <property type="match status" value="1"/>
</dbReference>
<evidence type="ECO:0000256" key="5">
    <source>
        <dbReference type="ARBA" id="ARBA00022825"/>
    </source>
</evidence>
<dbReference type="InterPro" id="IPR002470">
    <property type="entry name" value="Peptidase_S9A"/>
</dbReference>
<dbReference type="Gene3D" id="3.40.50.1820">
    <property type="entry name" value="alpha/beta hydrolase"/>
    <property type="match status" value="1"/>
</dbReference>
<evidence type="ECO:0000313" key="10">
    <source>
        <dbReference type="EnsemblPlants" id="AET2Gv20902600.3"/>
    </source>
</evidence>
<dbReference type="InterPro" id="IPR002471">
    <property type="entry name" value="Pept_S9_AS"/>
</dbReference>
<evidence type="ECO:0000256" key="3">
    <source>
        <dbReference type="ARBA" id="ARBA00022670"/>
    </source>
</evidence>
<dbReference type="GO" id="GO:0070012">
    <property type="term" value="F:oligopeptidase activity"/>
    <property type="evidence" value="ECO:0007669"/>
    <property type="project" value="TreeGrafter"/>
</dbReference>
<reference evidence="10" key="4">
    <citation type="submission" date="2019-03" db="UniProtKB">
        <authorList>
            <consortium name="EnsemblPlants"/>
        </authorList>
    </citation>
    <scope>IDENTIFICATION</scope>
</reference>
<feature type="domain" description="Peptidase S9A N-terminal" evidence="9">
    <location>
        <begin position="56"/>
        <end position="473"/>
    </location>
</feature>
<dbReference type="EC" id="3.4.21.-" evidence="6"/>
<dbReference type="InterPro" id="IPR051167">
    <property type="entry name" value="Prolyl_oligopep/macrocyclase"/>
</dbReference>
<dbReference type="EnsemblPlants" id="AET2Gv20902600.3">
    <property type="protein sequence ID" value="AET2Gv20902600.3"/>
    <property type="gene ID" value="AET2Gv20902600"/>
</dbReference>
<dbReference type="FunFam" id="3.40.50.1820:FF:000005">
    <property type="entry name" value="Prolyl endopeptidase"/>
    <property type="match status" value="1"/>
</dbReference>
<dbReference type="PROSITE" id="PS00708">
    <property type="entry name" value="PRO_ENDOPEP_SER"/>
    <property type="match status" value="1"/>
</dbReference>
<keyword evidence="3 6" id="KW-0645">Protease</keyword>
<keyword evidence="11" id="KW-1185">Reference proteome</keyword>
<organism evidence="10 11">
    <name type="scientific">Aegilops tauschii subsp. strangulata</name>
    <name type="common">Goatgrass</name>
    <dbReference type="NCBI Taxonomy" id="200361"/>
    <lineage>
        <taxon>Eukaryota</taxon>
        <taxon>Viridiplantae</taxon>
        <taxon>Streptophyta</taxon>
        <taxon>Embryophyta</taxon>
        <taxon>Tracheophyta</taxon>
        <taxon>Spermatophyta</taxon>
        <taxon>Magnoliopsida</taxon>
        <taxon>Liliopsida</taxon>
        <taxon>Poales</taxon>
        <taxon>Poaceae</taxon>
        <taxon>BOP clade</taxon>
        <taxon>Pooideae</taxon>
        <taxon>Triticodae</taxon>
        <taxon>Triticeae</taxon>
        <taxon>Triticinae</taxon>
        <taxon>Aegilops</taxon>
    </lineage>
</organism>
<reference evidence="10" key="5">
    <citation type="journal article" date="2021" name="G3 (Bethesda)">
        <title>Aegilops tauschii genome assembly Aet v5.0 features greater sequence contiguity and improved annotation.</title>
        <authorList>
            <person name="Wang L."/>
            <person name="Zhu T."/>
            <person name="Rodriguez J.C."/>
            <person name="Deal K.R."/>
            <person name="Dubcovsky J."/>
            <person name="McGuire P.E."/>
            <person name="Lux T."/>
            <person name="Spannagl M."/>
            <person name="Mayer K.F.X."/>
            <person name="Baldrich P."/>
            <person name="Meyers B.C."/>
            <person name="Huo N."/>
            <person name="Gu Y.Q."/>
            <person name="Zhou H."/>
            <person name="Devos K.M."/>
            <person name="Bennetzen J.L."/>
            <person name="Unver T."/>
            <person name="Budak H."/>
            <person name="Gulick P.J."/>
            <person name="Galiba G."/>
            <person name="Kalapos B."/>
            <person name="Nelson D.R."/>
            <person name="Li P."/>
            <person name="You F.M."/>
            <person name="Luo M.C."/>
            <person name="Dvorak J."/>
        </authorList>
    </citation>
    <scope>NUCLEOTIDE SEQUENCE [LARGE SCALE GENOMIC DNA]</scope>
    <source>
        <strain evidence="10">cv. AL8/78</strain>
    </source>
</reference>
<dbReference type="GO" id="GO:0005829">
    <property type="term" value="C:cytosol"/>
    <property type="evidence" value="ECO:0007669"/>
    <property type="project" value="TreeGrafter"/>
</dbReference>
<dbReference type="Pfam" id="PF00326">
    <property type="entry name" value="Peptidase_S9"/>
    <property type="match status" value="1"/>
</dbReference>
<reference evidence="11" key="2">
    <citation type="journal article" date="2017" name="Nat. Plants">
        <title>The Aegilops tauschii genome reveals multiple impacts of transposons.</title>
        <authorList>
            <person name="Zhao G."/>
            <person name="Zou C."/>
            <person name="Li K."/>
            <person name="Wang K."/>
            <person name="Li T."/>
            <person name="Gao L."/>
            <person name="Zhang X."/>
            <person name="Wang H."/>
            <person name="Yang Z."/>
            <person name="Liu X."/>
            <person name="Jiang W."/>
            <person name="Mao L."/>
            <person name="Kong X."/>
            <person name="Jiao Y."/>
            <person name="Jia J."/>
        </authorList>
    </citation>
    <scope>NUCLEOTIDE SEQUENCE [LARGE SCALE GENOMIC DNA]</scope>
    <source>
        <strain evidence="11">cv. AL8/78</strain>
    </source>
</reference>
<accession>A0A453CNE7</accession>
<evidence type="ECO:0000256" key="4">
    <source>
        <dbReference type="ARBA" id="ARBA00022801"/>
    </source>
</evidence>
<proteinExistence type="inferred from homology"/>
<keyword evidence="5 6" id="KW-0720">Serine protease</keyword>
<evidence type="ECO:0000259" key="9">
    <source>
        <dbReference type="Pfam" id="PF02897"/>
    </source>
</evidence>
<dbReference type="Proteomes" id="UP000015105">
    <property type="component" value="Chromosome 2D"/>
</dbReference>
<evidence type="ECO:0000313" key="11">
    <source>
        <dbReference type="Proteomes" id="UP000015105"/>
    </source>
</evidence>
<name>A0A453CNE7_AEGTS</name>
<dbReference type="PRINTS" id="PR00862">
    <property type="entry name" value="PROLIGOPTASE"/>
</dbReference>
<dbReference type="Gramene" id="AET2Gv20902600.3">
    <property type="protein sequence ID" value="AET2Gv20902600.3"/>
    <property type="gene ID" value="AET2Gv20902600"/>
</dbReference>
<evidence type="ECO:0000256" key="6">
    <source>
        <dbReference type="RuleBase" id="RU368024"/>
    </source>
</evidence>
<keyword evidence="4 6" id="KW-0378">Hydrolase</keyword>
<sequence>LLCASARSGGHSFSLIQYTTNYAHTCGGRCVLLRHLLIAMGSLAAADEPLPPLRYPPARRDGDIVDDYHGVLVPDPYRWMEELESEEVKEYVGAQAAVADAVLATCDHRGRLRGQLTALLDHPRYRAPFKRAGTYFYFHNPGLLPHSALYVQHGLGGEPSVLLDPGELSDDATVSLSMIGVSDDGEHLAYGTSASGSDWVTISVMRVRDRHRLPDALSWVKFSRIAWTSDGKGFFYSRFPAPKDDDGAPESGIRTDVNLNHEVYYHFLGTEQSDDVMCWRDPEHPKYIYTPEVTEDGKYVLLSVSESSEPVNKLYYCDLSALSHGLSGTKGTHEMLPFVKLVDEFEACYGVVANDGTRFTVLTNKDAPRYKLSRVDVDDPQSWTDVLPEDDKAVLEYACAVHGDKLLVNYLSDVKYVLQMRSLAAGELLHGIPIDIGSVNGITGRRCDSEVFVEFSSFLTPGIVYRCDLSSGVPEMSIYREITVPGFDRTDFEAKQVFYPSKDGTKIPMFVVSRKNIDLDGSHPALLFGYGGFGMSMTPQFSAARVVLMRNLGFVTCVANIRGGGEYGEEWHKAGSLANKQNCFDDFIAAGEFLVSAGYTSPSRLCIEGGSNGGLLVAACINQRPGLFGCALAHVGVMDMLRFHKFTIGRAWACDFGCSEEEEEFRWLIKYSPLHNVRRPWEKGAGGDQHRRQQYPPTMLLTADHDDRVVPSHTLKFLATMQHVLCTSVEQSPQTNPIVARIDRKSGHGCGRSTQKIVRPMFFSLFSRLDLVTVTEILLAVCCIWIGRSTRLRIVTRSRPRRWGSLGSIEFHLLLSVEAWVIGKVYGQL</sequence>